<comment type="caution">
    <text evidence="11">The sequence shown here is derived from an EMBL/GenBank/DDBJ whole genome shotgun (WGS) entry which is preliminary data.</text>
</comment>
<evidence type="ECO:0000256" key="1">
    <source>
        <dbReference type="ARBA" id="ARBA00001255"/>
    </source>
</evidence>
<dbReference type="SUPFAM" id="SSF51445">
    <property type="entry name" value="(Trans)glycosidases"/>
    <property type="match status" value="1"/>
</dbReference>
<dbReference type="InterPro" id="IPR031704">
    <property type="entry name" value="Glyco_hydro_36_N"/>
</dbReference>
<dbReference type="Pfam" id="PF02065">
    <property type="entry name" value="Melibiase"/>
    <property type="match status" value="1"/>
</dbReference>
<evidence type="ECO:0000256" key="2">
    <source>
        <dbReference type="ARBA" id="ARBA00006202"/>
    </source>
</evidence>
<dbReference type="PROSITE" id="PS00512">
    <property type="entry name" value="ALPHA_GALACTOSIDASE"/>
    <property type="match status" value="1"/>
</dbReference>
<evidence type="ECO:0000313" key="11">
    <source>
        <dbReference type="EMBL" id="GER70283.1"/>
    </source>
</evidence>
<protein>
    <recommendedName>
        <fullName evidence="3 6">Alpha-galactosidase</fullName>
        <ecNumber evidence="3 6">3.2.1.22</ecNumber>
    </recommendedName>
</protein>
<sequence length="736" mass="84179">MPIFVNEKTQEFHLQNNGISYIFGVISESGQLEHLYFGKKIRHRPSFQHLKERRRHSASTNRIEGSYTTSLEYIKQEYPAYGTTDFRMPAYEIRDKMGSTISDFRYRGYSIRKGKPKLEGLPATYTENIHEAETLEIYLFDDVLGGELILFYTIFNGWDAITRHAFFSNKGGERFYLNAAMSASIDFPDSDFEMVTLAGAWAREMDVQAKPLGRGIQSVYSARGASSHQFNPFLALKRPDATEGSGEVYGFSLVYSGNFLAQVEVDNFHVTRIMIGIHPFQFKWKLNPGETFTTPECVIVYSVRGLNGMSQTYHELYRTRLVRGIWRDKPRPVLFNNWEATYFRFTEEKILTLAMESKKLGIELFVLDDGWFGRRDNDKSSLGDWEPNLEKLPGGIKGLSEKIEALGMKFGLWFEPEMVNKDSNLYRKHPDWVISVPGRPMSHGRNQYVLDFTRDEVVGYVFEAMSRTIRESKISYIKWDMNRNMTEVFSKAWPKSRQGEIFHRYILGVYKLYEKLISHFPNILFESCASGGGRFDPGMLYYAPQTWASDDTDAVERLKIQYGASLVYPLSSIGSHVSAVPNHQTGRITPLETRANAAYFGAFGYELDLTSLTVEEKTAIKKQIAFFKAKRALFRFGRFYRLLSPFPSNEAAWMAVSSDQKEAVVGYYRVLAQPNPPFSRIRLAGLDPGMLYAVDGYGEPVYGDELMQVGLLLDKIETKGDFVSSLYCIRAAEKDG</sequence>
<feature type="binding site" evidence="8">
    <location>
        <begin position="478"/>
        <end position="482"/>
    </location>
    <ligand>
        <name>substrate</name>
    </ligand>
</feature>
<keyword evidence="4 6" id="KW-0378">Hydrolase</keyword>
<feature type="domain" description="Glycosyl hydrolase family 36 C-terminal" evidence="9">
    <location>
        <begin position="650"/>
        <end position="728"/>
    </location>
</feature>
<dbReference type="InterPro" id="IPR017853">
    <property type="entry name" value="GH"/>
</dbReference>
<feature type="active site" description="Nucleophile" evidence="7">
    <location>
        <position position="480"/>
    </location>
</feature>
<evidence type="ECO:0000256" key="5">
    <source>
        <dbReference type="ARBA" id="ARBA00023295"/>
    </source>
</evidence>
<dbReference type="InterPro" id="IPR013780">
    <property type="entry name" value="Glyco_hydro_b"/>
</dbReference>
<dbReference type="InterPro" id="IPR038417">
    <property type="entry name" value="Alpga-gal_N_sf"/>
</dbReference>
<dbReference type="Gene3D" id="2.70.98.60">
    <property type="entry name" value="alpha-galactosidase from lactobacil brevis"/>
    <property type="match status" value="1"/>
</dbReference>
<organism evidence="11 12">
    <name type="scientific">Weizmannia acidilactici</name>
    <dbReference type="NCBI Taxonomy" id="2607726"/>
    <lineage>
        <taxon>Bacteria</taxon>
        <taxon>Bacillati</taxon>
        <taxon>Bacillota</taxon>
        <taxon>Bacilli</taxon>
        <taxon>Bacillales</taxon>
        <taxon>Bacillaceae</taxon>
        <taxon>Heyndrickxia</taxon>
    </lineage>
</organism>
<feature type="binding site" evidence="8">
    <location>
        <begin position="368"/>
        <end position="369"/>
    </location>
    <ligand>
        <name>substrate</name>
    </ligand>
</feature>
<dbReference type="Pfam" id="PF16874">
    <property type="entry name" value="Glyco_hydro_36C"/>
    <property type="match status" value="1"/>
</dbReference>
<dbReference type="InterPro" id="IPR050985">
    <property type="entry name" value="Alpha-glycosidase_related"/>
</dbReference>
<dbReference type="InterPro" id="IPR000111">
    <property type="entry name" value="Glyco_hydro_27/36_CS"/>
</dbReference>
<feature type="domain" description="Glycosyl hydrolase family 36 N-terminal" evidence="10">
    <location>
        <begin position="30"/>
        <end position="287"/>
    </location>
</feature>
<evidence type="ECO:0000259" key="9">
    <source>
        <dbReference type="Pfam" id="PF16874"/>
    </source>
</evidence>
<dbReference type="PIRSF" id="PIRSF005536">
    <property type="entry name" value="Agal"/>
    <property type="match status" value="1"/>
</dbReference>
<feature type="binding site" evidence="8">
    <location>
        <position position="550"/>
    </location>
    <ligand>
        <name>substrate</name>
    </ligand>
</feature>
<gene>
    <name evidence="11" type="ORF">BpJC7_15860</name>
</gene>
<evidence type="ECO:0000256" key="3">
    <source>
        <dbReference type="ARBA" id="ARBA00012755"/>
    </source>
</evidence>
<dbReference type="RefSeq" id="WP_151705967.1">
    <property type="nucleotide sequence ID" value="NZ_BKZQ01000017.1"/>
</dbReference>
<dbReference type="FunFam" id="3.20.20.70:FF:000118">
    <property type="entry name" value="Alpha-galactosidase"/>
    <property type="match status" value="1"/>
</dbReference>
<dbReference type="InterPro" id="IPR002252">
    <property type="entry name" value="Glyco_hydro_36"/>
</dbReference>
<evidence type="ECO:0000256" key="8">
    <source>
        <dbReference type="PIRSR" id="PIRSR005536-2"/>
    </source>
</evidence>
<name>A0A5J4JDW7_9BACI</name>
<feature type="binding site" evidence="8">
    <location>
        <position position="445"/>
    </location>
    <ligand>
        <name>substrate</name>
    </ligand>
</feature>
<evidence type="ECO:0000259" key="10">
    <source>
        <dbReference type="Pfam" id="PF16875"/>
    </source>
</evidence>
<keyword evidence="12" id="KW-1185">Reference proteome</keyword>
<comment type="catalytic activity">
    <reaction evidence="1 6">
        <text>Hydrolysis of terminal, non-reducing alpha-D-galactose residues in alpha-D-galactosides, including galactose oligosaccharides, galactomannans and galactolipids.</text>
        <dbReference type="EC" id="3.2.1.22"/>
    </reaction>
</comment>
<dbReference type="Gene3D" id="3.20.20.70">
    <property type="entry name" value="Aldolase class I"/>
    <property type="match status" value="1"/>
</dbReference>
<evidence type="ECO:0000313" key="12">
    <source>
        <dbReference type="Proteomes" id="UP000391919"/>
    </source>
</evidence>
<dbReference type="CDD" id="cd14791">
    <property type="entry name" value="GH36"/>
    <property type="match status" value="1"/>
</dbReference>
<dbReference type="PRINTS" id="PR00743">
    <property type="entry name" value="GLHYDRLASE36"/>
</dbReference>
<dbReference type="InterPro" id="IPR013785">
    <property type="entry name" value="Aldolase_TIM"/>
</dbReference>
<feature type="binding site" evidence="8">
    <location>
        <position position="201"/>
    </location>
    <ligand>
        <name>substrate</name>
    </ligand>
</feature>
<dbReference type="PANTHER" id="PTHR43053">
    <property type="entry name" value="GLYCOSIDASE FAMILY 31"/>
    <property type="match status" value="1"/>
</dbReference>
<keyword evidence="5 6" id="KW-0326">Glycosidase</keyword>
<dbReference type="AlphaFoldDB" id="A0A5J4JDW7"/>
<feature type="active site" description="Proton donor" evidence="7">
    <location>
        <position position="550"/>
    </location>
</feature>
<evidence type="ECO:0000256" key="4">
    <source>
        <dbReference type="ARBA" id="ARBA00022801"/>
    </source>
</evidence>
<dbReference type="Pfam" id="PF16875">
    <property type="entry name" value="Glyco_hydro_36N"/>
    <property type="match status" value="1"/>
</dbReference>
<dbReference type="GO" id="GO:0016052">
    <property type="term" value="P:carbohydrate catabolic process"/>
    <property type="evidence" value="ECO:0007669"/>
    <property type="project" value="InterPro"/>
</dbReference>
<dbReference type="EC" id="3.2.1.22" evidence="3 6"/>
<dbReference type="InterPro" id="IPR031705">
    <property type="entry name" value="Glyco_hydro_36_C"/>
</dbReference>
<dbReference type="PANTHER" id="PTHR43053:SF3">
    <property type="entry name" value="ALPHA-GALACTOSIDASE C-RELATED"/>
    <property type="match status" value="1"/>
</dbReference>
<feature type="binding site" evidence="8">
    <location>
        <position position="528"/>
    </location>
    <ligand>
        <name>substrate</name>
    </ligand>
</feature>
<dbReference type="Proteomes" id="UP000391919">
    <property type="component" value="Unassembled WGS sequence"/>
</dbReference>
<comment type="similarity">
    <text evidence="2">Belongs to the glycosyl hydrolase 36 family.</text>
</comment>
<accession>A0A5J4JDW7</accession>
<dbReference type="GO" id="GO:0004557">
    <property type="term" value="F:alpha-galactosidase activity"/>
    <property type="evidence" value="ECO:0007669"/>
    <property type="project" value="UniProtKB-UniRule"/>
</dbReference>
<evidence type="ECO:0000256" key="7">
    <source>
        <dbReference type="PIRSR" id="PIRSR005536-1"/>
    </source>
</evidence>
<reference evidence="11 12" key="1">
    <citation type="submission" date="2019-09" db="EMBL/GenBank/DDBJ databases">
        <title>Draft genome sequence of Bacillus sp. JC-7.</title>
        <authorList>
            <person name="Tanaka N."/>
            <person name="Shiwa Y."/>
            <person name="Fujita N."/>
            <person name="Tanasupawat S."/>
        </authorList>
    </citation>
    <scope>NUCLEOTIDE SEQUENCE [LARGE SCALE GENOMIC DNA]</scope>
    <source>
        <strain evidence="11 12">JC-7</strain>
    </source>
</reference>
<proteinExistence type="inferred from homology"/>
<dbReference type="EMBL" id="BKZQ01000017">
    <property type="protein sequence ID" value="GER70283.1"/>
    <property type="molecule type" value="Genomic_DNA"/>
</dbReference>
<dbReference type="Gene3D" id="2.60.40.1180">
    <property type="entry name" value="Golgi alpha-mannosidase II"/>
    <property type="match status" value="1"/>
</dbReference>
<evidence type="ECO:0000256" key="6">
    <source>
        <dbReference type="PIRNR" id="PIRNR005536"/>
    </source>
</evidence>